<sequence>MKRRLQLFDPRDHKITPRQARRYARFEIFHTVVDFTAAFLFIIGSVLFFFEQTKIPGTYCFLFGSIFFAAKPAIRLAREISLARLDDVDQLAEMAPEGPGSFRKMKDENEGQ</sequence>
<gene>
    <name evidence="3" type="ORF">A605_01545</name>
</gene>
<evidence type="ECO:0000259" key="2">
    <source>
        <dbReference type="Pfam" id="PF14145"/>
    </source>
</evidence>
<name>M1NIR5_9CORY</name>
<protein>
    <recommendedName>
        <fullName evidence="2">YrhK domain-containing protein</fullName>
    </recommendedName>
</protein>
<dbReference type="RefSeq" id="WP_015399747.1">
    <property type="nucleotide sequence ID" value="NC_020302.1"/>
</dbReference>
<feature type="domain" description="YrhK" evidence="2">
    <location>
        <begin position="25"/>
        <end position="80"/>
    </location>
</feature>
<dbReference type="eggNOG" id="ENOG50300PP">
    <property type="taxonomic scope" value="Bacteria"/>
</dbReference>
<feature type="transmembrane region" description="Helical" evidence="1">
    <location>
        <begin position="56"/>
        <end position="74"/>
    </location>
</feature>
<dbReference type="PATRIC" id="fig|1121362.3.peg.303"/>
<proteinExistence type="predicted"/>
<feature type="transmembrane region" description="Helical" evidence="1">
    <location>
        <begin position="28"/>
        <end position="50"/>
    </location>
</feature>
<evidence type="ECO:0000313" key="3">
    <source>
        <dbReference type="EMBL" id="AGF71323.1"/>
    </source>
</evidence>
<keyword evidence="1" id="KW-0472">Membrane</keyword>
<dbReference type="Proteomes" id="UP000011723">
    <property type="component" value="Chromosome"/>
</dbReference>
<evidence type="ECO:0000313" key="4">
    <source>
        <dbReference type="Proteomes" id="UP000011723"/>
    </source>
</evidence>
<evidence type="ECO:0000256" key="1">
    <source>
        <dbReference type="SAM" id="Phobius"/>
    </source>
</evidence>
<accession>M1NIR5</accession>
<dbReference type="KEGG" id="chn:A605_01545"/>
<keyword evidence="4" id="KW-1185">Reference proteome</keyword>
<dbReference type="Pfam" id="PF14145">
    <property type="entry name" value="YrhK"/>
    <property type="match status" value="1"/>
</dbReference>
<dbReference type="AlphaFoldDB" id="M1NIR5"/>
<reference evidence="3 4" key="1">
    <citation type="journal article" date="2012" name="Stand. Genomic Sci.">
        <title>Genome sequence of the halotolerant bacterium Corynebacterium halotolerans type strain YIM 70093(T) (= DSM 44683(T)).</title>
        <authorList>
            <person name="Ruckert C."/>
            <person name="Albersmeier A."/>
            <person name="Al-Dilaimi A."/>
            <person name="Niehaus K."/>
            <person name="Szczepanowski R."/>
            <person name="Kalinowski J."/>
        </authorList>
    </citation>
    <scope>NUCLEOTIDE SEQUENCE [LARGE SCALE GENOMIC DNA]</scope>
    <source>
        <strain evidence="3">YIM 70093</strain>
    </source>
</reference>
<dbReference type="InterPro" id="IPR025424">
    <property type="entry name" value="YrhK_domain"/>
</dbReference>
<organism evidence="3 4">
    <name type="scientific">Corynebacterium halotolerans YIM 70093 = DSM 44683</name>
    <dbReference type="NCBI Taxonomy" id="1121362"/>
    <lineage>
        <taxon>Bacteria</taxon>
        <taxon>Bacillati</taxon>
        <taxon>Actinomycetota</taxon>
        <taxon>Actinomycetes</taxon>
        <taxon>Mycobacteriales</taxon>
        <taxon>Corynebacteriaceae</taxon>
        <taxon>Corynebacterium</taxon>
    </lineage>
</organism>
<dbReference type="EMBL" id="CP003697">
    <property type="protein sequence ID" value="AGF71323.1"/>
    <property type="molecule type" value="Genomic_DNA"/>
</dbReference>
<keyword evidence="1" id="KW-0812">Transmembrane</keyword>
<dbReference type="HOGENOM" id="CLU_2383548_0_0_11"/>
<keyword evidence="1" id="KW-1133">Transmembrane helix</keyword>